<dbReference type="Proteomes" id="UP001165120">
    <property type="component" value="Unassembled WGS sequence"/>
</dbReference>
<keyword evidence="1" id="KW-0472">Membrane</keyword>
<accession>A0A9W6T5L8</accession>
<organism evidence="2 3">
    <name type="scientific">Candida boidinii</name>
    <name type="common">Yeast</name>
    <dbReference type="NCBI Taxonomy" id="5477"/>
    <lineage>
        <taxon>Eukaryota</taxon>
        <taxon>Fungi</taxon>
        <taxon>Dikarya</taxon>
        <taxon>Ascomycota</taxon>
        <taxon>Saccharomycotina</taxon>
        <taxon>Pichiomycetes</taxon>
        <taxon>Pichiales</taxon>
        <taxon>Pichiaceae</taxon>
        <taxon>Ogataea</taxon>
        <taxon>Ogataea/Candida clade</taxon>
    </lineage>
</organism>
<evidence type="ECO:0000313" key="3">
    <source>
        <dbReference type="Proteomes" id="UP001165120"/>
    </source>
</evidence>
<dbReference type="AlphaFoldDB" id="A0A9W6T5L8"/>
<feature type="transmembrane region" description="Helical" evidence="1">
    <location>
        <begin position="140"/>
        <end position="173"/>
    </location>
</feature>
<comment type="caution">
    <text evidence="2">The sequence shown here is derived from an EMBL/GenBank/DDBJ whole genome shotgun (WGS) entry which is preliminary data.</text>
</comment>
<evidence type="ECO:0000313" key="2">
    <source>
        <dbReference type="EMBL" id="GME76231.1"/>
    </source>
</evidence>
<feature type="transmembrane region" description="Helical" evidence="1">
    <location>
        <begin position="95"/>
        <end position="119"/>
    </location>
</feature>
<proteinExistence type="predicted"/>
<dbReference type="InterPro" id="IPR010640">
    <property type="entry name" value="Low_temperature_requirement_A"/>
</dbReference>
<name>A0A9W6T5L8_CANBO</name>
<feature type="transmembrane region" description="Helical" evidence="1">
    <location>
        <begin position="30"/>
        <end position="48"/>
    </location>
</feature>
<protein>
    <submittedName>
        <fullName evidence="2">Unnamed protein product</fullName>
    </submittedName>
</protein>
<dbReference type="PANTHER" id="PTHR36840">
    <property type="entry name" value="BLL5714 PROTEIN"/>
    <property type="match status" value="1"/>
</dbReference>
<reference evidence="2" key="1">
    <citation type="submission" date="2023-04" db="EMBL/GenBank/DDBJ databases">
        <title>Candida boidinii NBRC 10035.</title>
        <authorList>
            <person name="Ichikawa N."/>
            <person name="Sato H."/>
            <person name="Tonouchi N."/>
        </authorList>
    </citation>
    <scope>NUCLEOTIDE SEQUENCE</scope>
    <source>
        <strain evidence="2">NBRC 10035</strain>
    </source>
</reference>
<evidence type="ECO:0000256" key="1">
    <source>
        <dbReference type="SAM" id="Phobius"/>
    </source>
</evidence>
<dbReference type="PANTHER" id="PTHR36840:SF1">
    <property type="entry name" value="BLL5714 PROTEIN"/>
    <property type="match status" value="1"/>
</dbReference>
<keyword evidence="1" id="KW-0812">Transmembrane</keyword>
<gene>
    <name evidence="2" type="ORF">Cboi02_000510100</name>
</gene>
<keyword evidence="1" id="KW-1133">Transmembrane helix</keyword>
<dbReference type="EMBL" id="BSXN01002311">
    <property type="protein sequence ID" value="GME76231.1"/>
    <property type="molecule type" value="Genomic_DNA"/>
</dbReference>
<sequence length="218" mass="23584">MCAFALLQLYFNGEGSKKAVHAIRRSGHSATLWLLIHLPLIASLILAADSVGDLAERHNEYTGRIPIEELHSSLSEVSEVISVTGSEETSEPSSYALSFFFTGGIAVALLCLTVIAFLDKSKDPPNSHYVPKFWRIFPRVPVAAIIICLSVAEMGITSLIAITMMLLILLMIYELLGGLMKFSEVEPVKLPDSANASFAFNDAAGVSRNLEGTSQNSP</sequence>
<keyword evidence="3" id="KW-1185">Reference proteome</keyword>